<comment type="caution">
    <text evidence="1">The sequence shown here is derived from an EMBL/GenBank/DDBJ whole genome shotgun (WGS) entry which is preliminary data.</text>
</comment>
<sequence>MMIMYISLFSKKQLLYLSRKTLNYMKNIIKLTKFIHIFTHKIFGAFYCFM</sequence>
<dbReference type="HOGENOM" id="CLU_3116126_0_0_6"/>
<dbReference type="Proteomes" id="UP000003880">
    <property type="component" value="Unassembled WGS sequence"/>
</dbReference>
<organism evidence="1 2">
    <name type="scientific">Citrobacter youngae ATCC 29220</name>
    <dbReference type="NCBI Taxonomy" id="500640"/>
    <lineage>
        <taxon>Bacteria</taxon>
        <taxon>Pseudomonadati</taxon>
        <taxon>Pseudomonadota</taxon>
        <taxon>Gammaproteobacteria</taxon>
        <taxon>Enterobacterales</taxon>
        <taxon>Enterobacteriaceae</taxon>
        <taxon>Citrobacter</taxon>
        <taxon>Citrobacter freundii complex</taxon>
    </lineage>
</organism>
<evidence type="ECO:0000313" key="2">
    <source>
        <dbReference type="Proteomes" id="UP000003880"/>
    </source>
</evidence>
<dbReference type="AlphaFoldDB" id="D4BJ30"/>
<reference evidence="1 2" key="1">
    <citation type="submission" date="2010-02" db="EMBL/GenBank/DDBJ databases">
        <authorList>
            <person name="Weinstock G."/>
            <person name="Sodergren E."/>
            <person name="Clifton S."/>
            <person name="Fulton L."/>
            <person name="Fulton B."/>
            <person name="Courtney L."/>
            <person name="Fronick C."/>
            <person name="Harrison M."/>
            <person name="Strong C."/>
            <person name="Farmer C."/>
            <person name="Delahaunty K."/>
            <person name="Markovic C."/>
            <person name="Hall O."/>
            <person name="Minx P."/>
            <person name="Tomlinson C."/>
            <person name="Mitreva M."/>
            <person name="Nelson J."/>
            <person name="Hou S."/>
            <person name="Wollam A."/>
            <person name="Pepin K.H."/>
            <person name="Johnson M."/>
            <person name="Bhonagiri V."/>
            <person name="Zhang X."/>
            <person name="Suruliraj S."/>
            <person name="Warren W."/>
            <person name="Chinwalla A."/>
            <person name="Mardis E.R."/>
            <person name="Wilson R.K."/>
        </authorList>
    </citation>
    <scope>NUCLEOTIDE SEQUENCE [LARGE SCALE GENOMIC DNA]</scope>
    <source>
        <strain evidence="1 2">ATCC 29220</strain>
    </source>
</reference>
<gene>
    <name evidence="1" type="ORF">CIT292_10547</name>
</gene>
<proteinExistence type="predicted"/>
<protein>
    <submittedName>
        <fullName evidence="1">Uncharacterized protein</fullName>
    </submittedName>
</protein>
<accession>D4BJ30</accession>
<name>D4BJ30_9ENTR</name>
<evidence type="ECO:0000313" key="1">
    <source>
        <dbReference type="EMBL" id="EFE06424.1"/>
    </source>
</evidence>
<dbReference type="EMBL" id="ABWL02000023">
    <property type="protein sequence ID" value="EFE06424.1"/>
    <property type="molecule type" value="Genomic_DNA"/>
</dbReference>